<protein>
    <submittedName>
        <fullName evidence="2">Uncharacterized protein</fullName>
    </submittedName>
</protein>
<gene>
    <name evidence="2" type="ORF">EZS28_018111</name>
</gene>
<feature type="compositionally biased region" description="Gly residues" evidence="1">
    <location>
        <begin position="166"/>
        <end position="178"/>
    </location>
</feature>
<feature type="compositionally biased region" description="Basic and acidic residues" evidence="1">
    <location>
        <begin position="231"/>
        <end position="254"/>
    </location>
</feature>
<feature type="region of interest" description="Disordered" evidence="1">
    <location>
        <begin position="78"/>
        <end position="260"/>
    </location>
</feature>
<comment type="caution">
    <text evidence="2">The sequence shown here is derived from an EMBL/GenBank/DDBJ whole genome shotgun (WGS) entry which is preliminary data.</text>
</comment>
<sequence>MRNSIFDTPFGVTREEALQDIRAISQFSLHRNLMNERVIKLIKNVQESDMGGDNNAQWLEAIEAAADGINKQVIEFLEEDQNSNEKEKEEQKSSDDESEKQTKQKKKSSKGGHRGKKKGKKQSKINPKQDKDEDQDEELNEDEEEELNEQEQKEAELQLTPLRYGMGKGPFAGMGTGWRRGLTIEQIDQKRKEKQIQIQLNQQNQQNDKKKNKSEMVKDDENKENEENSEEKDKVKEKETQQEDIKKEKEKSAMNKDISINLDTQKLLRQQQQDKKILDSHVLEIPVDLLRVGDRVSIWEARTSQKSKLNNKSNSSKGNGGSNQIQQEDEQQSNSDENEEQQPTSGKQKTAEVWTGIKTRNQHKSFVKSSSKGFIKGIITAIIPAGVIVESPDGSSHSVDRRKLDDGTVRLFPAS</sequence>
<accession>A0A5J4VUL0</accession>
<feature type="compositionally biased region" description="Low complexity" evidence="1">
    <location>
        <begin position="196"/>
        <end position="206"/>
    </location>
</feature>
<dbReference type="EMBL" id="SNRW01004842">
    <property type="protein sequence ID" value="KAA6386361.1"/>
    <property type="molecule type" value="Genomic_DNA"/>
</dbReference>
<proteinExistence type="predicted"/>
<feature type="compositionally biased region" description="Basic and acidic residues" evidence="1">
    <location>
        <begin position="83"/>
        <end position="102"/>
    </location>
</feature>
<feature type="compositionally biased region" description="Acidic residues" evidence="1">
    <location>
        <begin position="132"/>
        <end position="149"/>
    </location>
</feature>
<dbReference type="AlphaFoldDB" id="A0A5J4VUL0"/>
<name>A0A5J4VUL0_9EUKA</name>
<feature type="compositionally biased region" description="Acidic residues" evidence="1">
    <location>
        <begin position="327"/>
        <end position="340"/>
    </location>
</feature>
<evidence type="ECO:0000313" key="2">
    <source>
        <dbReference type="EMBL" id="KAA6386361.1"/>
    </source>
</evidence>
<feature type="compositionally biased region" description="Low complexity" evidence="1">
    <location>
        <begin position="306"/>
        <end position="326"/>
    </location>
</feature>
<feature type="region of interest" description="Disordered" evidence="1">
    <location>
        <begin position="305"/>
        <end position="352"/>
    </location>
</feature>
<evidence type="ECO:0000313" key="3">
    <source>
        <dbReference type="Proteomes" id="UP000324800"/>
    </source>
</evidence>
<feature type="region of interest" description="Disordered" evidence="1">
    <location>
        <begin position="392"/>
        <end position="415"/>
    </location>
</feature>
<feature type="compositionally biased region" description="Basic and acidic residues" evidence="1">
    <location>
        <begin position="207"/>
        <end position="221"/>
    </location>
</feature>
<organism evidence="2 3">
    <name type="scientific">Streblomastix strix</name>
    <dbReference type="NCBI Taxonomy" id="222440"/>
    <lineage>
        <taxon>Eukaryota</taxon>
        <taxon>Metamonada</taxon>
        <taxon>Preaxostyla</taxon>
        <taxon>Oxymonadida</taxon>
        <taxon>Streblomastigidae</taxon>
        <taxon>Streblomastix</taxon>
    </lineage>
</organism>
<feature type="compositionally biased region" description="Basic and acidic residues" evidence="1">
    <location>
        <begin position="398"/>
        <end position="408"/>
    </location>
</feature>
<feature type="compositionally biased region" description="Basic residues" evidence="1">
    <location>
        <begin position="103"/>
        <end position="123"/>
    </location>
</feature>
<reference evidence="2 3" key="1">
    <citation type="submission" date="2019-03" db="EMBL/GenBank/DDBJ databases">
        <title>Single cell metagenomics reveals metabolic interactions within the superorganism composed of flagellate Streblomastix strix and complex community of Bacteroidetes bacteria on its surface.</title>
        <authorList>
            <person name="Treitli S.C."/>
            <person name="Kolisko M."/>
            <person name="Husnik F."/>
            <person name="Keeling P."/>
            <person name="Hampl V."/>
        </authorList>
    </citation>
    <scope>NUCLEOTIDE SEQUENCE [LARGE SCALE GENOMIC DNA]</scope>
    <source>
        <strain evidence="2">ST1C</strain>
    </source>
</reference>
<dbReference type="Proteomes" id="UP000324800">
    <property type="component" value="Unassembled WGS sequence"/>
</dbReference>
<evidence type="ECO:0000256" key="1">
    <source>
        <dbReference type="SAM" id="MobiDB-lite"/>
    </source>
</evidence>